<dbReference type="EMBL" id="FOAG01000003">
    <property type="protein sequence ID" value="SEK99828.1"/>
    <property type="molecule type" value="Genomic_DNA"/>
</dbReference>
<dbReference type="AlphaFoldDB" id="A0A1H7LM74"/>
<dbReference type="RefSeq" id="WP_093033579.1">
    <property type="nucleotide sequence ID" value="NZ_FOAG01000003.1"/>
</dbReference>
<protein>
    <recommendedName>
        <fullName evidence="4">Anti-sigma factor</fullName>
    </recommendedName>
</protein>
<accession>A0A1H7LM74</accession>
<dbReference type="STRING" id="1287727.SAMN05443999_10385"/>
<evidence type="ECO:0000256" key="1">
    <source>
        <dbReference type="SAM" id="Phobius"/>
    </source>
</evidence>
<feature type="transmembrane region" description="Helical" evidence="1">
    <location>
        <begin position="96"/>
        <end position="116"/>
    </location>
</feature>
<evidence type="ECO:0000313" key="2">
    <source>
        <dbReference type="EMBL" id="SEK99828.1"/>
    </source>
</evidence>
<sequence length="232" mass="24211">MSERMQEEVSDEMLMALADGEMEDADAMALRDRIARDGSLAARYAVFADTREALRDAFVQGPVPGRLVAAVHAVSAARDDTAPRVVEIRPHRLVRAVWPMALAASLVVGVGIGWGLRDAPPSATGLQEVAEALAGVSTGETADVAGLGTARVLGTFETERGLCRLIAAEAGRTRLVACQTPEGWQVALSVSDGGGEGYRAASEVGTEMIDRFLDALGAGAALDPVAEAEALR</sequence>
<name>A0A1H7LM74_9RHOB</name>
<proteinExistence type="predicted"/>
<dbReference type="Proteomes" id="UP000199582">
    <property type="component" value="Unassembled WGS sequence"/>
</dbReference>
<evidence type="ECO:0008006" key="4">
    <source>
        <dbReference type="Google" id="ProtNLM"/>
    </source>
</evidence>
<organism evidence="2 3">
    <name type="scientific">Roseovarius azorensis</name>
    <dbReference type="NCBI Taxonomy" id="1287727"/>
    <lineage>
        <taxon>Bacteria</taxon>
        <taxon>Pseudomonadati</taxon>
        <taxon>Pseudomonadota</taxon>
        <taxon>Alphaproteobacteria</taxon>
        <taxon>Rhodobacterales</taxon>
        <taxon>Roseobacteraceae</taxon>
        <taxon>Roseovarius</taxon>
    </lineage>
</organism>
<keyword evidence="1" id="KW-1133">Transmembrane helix</keyword>
<reference evidence="2 3" key="1">
    <citation type="submission" date="2016-10" db="EMBL/GenBank/DDBJ databases">
        <authorList>
            <person name="de Groot N.N."/>
        </authorList>
    </citation>
    <scope>NUCLEOTIDE SEQUENCE [LARGE SCALE GENOMIC DNA]</scope>
    <source>
        <strain evidence="2 3">DSM 100674</strain>
    </source>
</reference>
<evidence type="ECO:0000313" key="3">
    <source>
        <dbReference type="Proteomes" id="UP000199582"/>
    </source>
</evidence>
<keyword evidence="1" id="KW-0472">Membrane</keyword>
<keyword evidence="3" id="KW-1185">Reference proteome</keyword>
<gene>
    <name evidence="2" type="ORF">SAMN05443999_10385</name>
</gene>
<dbReference type="OrthoDB" id="7743910at2"/>
<keyword evidence="1" id="KW-0812">Transmembrane</keyword>